<dbReference type="Pfam" id="PF12848">
    <property type="entry name" value="ABC_tran_Xtn"/>
    <property type="match status" value="1"/>
</dbReference>
<dbReference type="SMART" id="SM00382">
    <property type="entry name" value="AAA"/>
    <property type="match status" value="2"/>
</dbReference>
<gene>
    <name evidence="6" type="ORF">ACFONP_02085</name>
</gene>
<organism evidence="6 7">
    <name type="scientific">Parvularcula lutaonensis</name>
    <dbReference type="NCBI Taxonomy" id="491923"/>
    <lineage>
        <taxon>Bacteria</taxon>
        <taxon>Pseudomonadati</taxon>
        <taxon>Pseudomonadota</taxon>
        <taxon>Alphaproteobacteria</taxon>
        <taxon>Parvularculales</taxon>
        <taxon>Parvularculaceae</taxon>
        <taxon>Parvularcula</taxon>
    </lineage>
</organism>
<dbReference type="Proteomes" id="UP001595607">
    <property type="component" value="Unassembled WGS sequence"/>
</dbReference>
<proteinExistence type="predicted"/>
<feature type="domain" description="ABC transporter" evidence="5">
    <location>
        <begin position="330"/>
        <end position="545"/>
    </location>
</feature>
<sequence>MPSPPALPLAPVPRYPRRPMLHINDLTYRIEGRTLFDQATAMISDGWKVGFTGRNGTGKSTLFRIIRDEISPDAGSVSIRPGARVGGVAQEAPATEESLLDTVLKADEERHALLARAESETDPMKIAEIQTRLADIEAHSAEARAAAILSGLGFSTKEQARACAEFSGGWRMRVALAGVLFARPDLLLLDEPTNYLDLEGAAWLESYIAKYPYTALIISHDRGLLNRSVTHTLALDQKKLSVHNGGYDTYARRRAEQARLASMQAEKIEAQRAHMQAFVDRFKAKASKAKQAQSRVKAIEKLASVDLPVAERTTPFHFPSPKPPMAPPIVRLQDADIGYEEGNPILRKITLRIDNDDRIAILGANGQGKSTLVKAISGRLPVMSGNLFKHKKLKIAYFAQHQLDELKPKQTPFEHVRTLMPDGTEAEVRSRTAQLGFGALKADTKVENMSGGEKARLLFGLITLDNPHMMILDEPTNHLDIDSRDALIEALNAYEGAVLLITHDAHLAEAVADVLWEVRDGDVHRLDDSLEDYRARVLAAEKKETRREKPQAETAADRRRDAAEKRKALQPLKRKVTDSEKLMETQSALIAKLDDALADPALYEKDPAKAADLNKKRADAVRALEAAEEAWLEASAAYEEASGDA</sequence>
<dbReference type="InterPro" id="IPR003593">
    <property type="entry name" value="AAA+_ATPase"/>
</dbReference>
<dbReference type="InterPro" id="IPR017871">
    <property type="entry name" value="ABC_transporter-like_CS"/>
</dbReference>
<dbReference type="GO" id="GO:0005524">
    <property type="term" value="F:ATP binding"/>
    <property type="evidence" value="ECO:0007669"/>
    <property type="project" value="UniProtKB-KW"/>
</dbReference>
<evidence type="ECO:0000256" key="3">
    <source>
        <dbReference type="ARBA" id="ARBA00022840"/>
    </source>
</evidence>
<evidence type="ECO:0000256" key="2">
    <source>
        <dbReference type="ARBA" id="ARBA00022741"/>
    </source>
</evidence>
<dbReference type="Gene3D" id="1.10.287.380">
    <property type="entry name" value="Valyl-tRNA synthetase, C-terminal domain"/>
    <property type="match status" value="1"/>
</dbReference>
<feature type="domain" description="ABC transporter" evidence="5">
    <location>
        <begin position="21"/>
        <end position="262"/>
    </location>
</feature>
<evidence type="ECO:0000313" key="6">
    <source>
        <dbReference type="EMBL" id="MFC3301519.1"/>
    </source>
</evidence>
<dbReference type="RefSeq" id="WP_229786061.1">
    <property type="nucleotide sequence ID" value="NZ_BMXU01000001.1"/>
</dbReference>
<dbReference type="InterPro" id="IPR037118">
    <property type="entry name" value="Val-tRNA_synth_C_sf"/>
</dbReference>
<keyword evidence="2" id="KW-0547">Nucleotide-binding</keyword>
<dbReference type="InterPro" id="IPR027417">
    <property type="entry name" value="P-loop_NTPase"/>
</dbReference>
<dbReference type="CDD" id="cd03221">
    <property type="entry name" value="ABCF_EF-3"/>
    <property type="match status" value="2"/>
</dbReference>
<dbReference type="PANTHER" id="PTHR19211:SF14">
    <property type="entry name" value="ATP-BINDING CASSETTE SUB-FAMILY F MEMBER 1"/>
    <property type="match status" value="1"/>
</dbReference>
<dbReference type="SUPFAM" id="SSF52540">
    <property type="entry name" value="P-loop containing nucleoside triphosphate hydrolases"/>
    <property type="match status" value="2"/>
</dbReference>
<evidence type="ECO:0000256" key="1">
    <source>
        <dbReference type="ARBA" id="ARBA00022737"/>
    </source>
</evidence>
<reference evidence="7" key="1">
    <citation type="journal article" date="2019" name="Int. J. Syst. Evol. Microbiol.">
        <title>The Global Catalogue of Microorganisms (GCM) 10K type strain sequencing project: providing services to taxonomists for standard genome sequencing and annotation.</title>
        <authorList>
            <consortium name="The Broad Institute Genomics Platform"/>
            <consortium name="The Broad Institute Genome Sequencing Center for Infectious Disease"/>
            <person name="Wu L."/>
            <person name="Ma J."/>
        </authorList>
    </citation>
    <scope>NUCLEOTIDE SEQUENCE [LARGE SCALE GENOMIC DNA]</scope>
    <source>
        <strain evidence="7">KCTC 22245</strain>
    </source>
</reference>
<feature type="compositionally biased region" description="Basic and acidic residues" evidence="4">
    <location>
        <begin position="541"/>
        <end position="567"/>
    </location>
</feature>
<dbReference type="PANTHER" id="PTHR19211">
    <property type="entry name" value="ATP-BINDING TRANSPORT PROTEIN-RELATED"/>
    <property type="match status" value="1"/>
</dbReference>
<dbReference type="Gene3D" id="3.40.50.300">
    <property type="entry name" value="P-loop containing nucleotide triphosphate hydrolases"/>
    <property type="match status" value="2"/>
</dbReference>
<evidence type="ECO:0000259" key="5">
    <source>
        <dbReference type="PROSITE" id="PS50893"/>
    </source>
</evidence>
<dbReference type="InterPro" id="IPR003439">
    <property type="entry name" value="ABC_transporter-like_ATP-bd"/>
</dbReference>
<keyword evidence="3 6" id="KW-0067">ATP-binding</keyword>
<feature type="region of interest" description="Disordered" evidence="4">
    <location>
        <begin position="541"/>
        <end position="568"/>
    </location>
</feature>
<dbReference type="PROSITE" id="PS50893">
    <property type="entry name" value="ABC_TRANSPORTER_2"/>
    <property type="match status" value="2"/>
</dbReference>
<dbReference type="PROSITE" id="PS00211">
    <property type="entry name" value="ABC_TRANSPORTER_1"/>
    <property type="match status" value="2"/>
</dbReference>
<evidence type="ECO:0000313" key="7">
    <source>
        <dbReference type="Proteomes" id="UP001595607"/>
    </source>
</evidence>
<dbReference type="InterPro" id="IPR050611">
    <property type="entry name" value="ABCF"/>
</dbReference>
<accession>A0ABV7M9U5</accession>
<protein>
    <submittedName>
        <fullName evidence="6">ABC-F family ATP-binding cassette domain-containing protein</fullName>
    </submittedName>
</protein>
<evidence type="ECO:0000256" key="4">
    <source>
        <dbReference type="SAM" id="MobiDB-lite"/>
    </source>
</evidence>
<comment type="caution">
    <text evidence="6">The sequence shown here is derived from an EMBL/GenBank/DDBJ whole genome shotgun (WGS) entry which is preliminary data.</text>
</comment>
<keyword evidence="1" id="KW-0677">Repeat</keyword>
<keyword evidence="7" id="KW-1185">Reference proteome</keyword>
<name>A0ABV7M9U5_9PROT</name>
<dbReference type="InterPro" id="IPR032781">
    <property type="entry name" value="ABC_tran_Xtn"/>
</dbReference>
<dbReference type="EMBL" id="JBHRVA010000002">
    <property type="protein sequence ID" value="MFC3301519.1"/>
    <property type="molecule type" value="Genomic_DNA"/>
</dbReference>
<dbReference type="Pfam" id="PF00005">
    <property type="entry name" value="ABC_tran"/>
    <property type="match status" value="2"/>
</dbReference>